<dbReference type="InterPro" id="IPR000792">
    <property type="entry name" value="Tscrpt_reg_LuxR_C"/>
</dbReference>
<protein>
    <recommendedName>
        <fullName evidence="1">Stage 0 sporulation protein A homolog</fullName>
    </recommendedName>
</protein>
<dbReference type="Pfam" id="PF00196">
    <property type="entry name" value="GerE"/>
    <property type="match status" value="1"/>
</dbReference>
<dbReference type="SUPFAM" id="SSF52172">
    <property type="entry name" value="CheY-like"/>
    <property type="match status" value="1"/>
</dbReference>
<dbReference type="SUPFAM" id="SSF46894">
    <property type="entry name" value="C-terminal effector domain of the bipartite response regulators"/>
    <property type="match status" value="1"/>
</dbReference>
<organism evidence="10 11">
    <name type="scientific">Desulfosporosinus nitroreducens</name>
    <dbReference type="NCBI Taxonomy" id="2018668"/>
    <lineage>
        <taxon>Bacteria</taxon>
        <taxon>Bacillati</taxon>
        <taxon>Bacillota</taxon>
        <taxon>Clostridia</taxon>
        <taxon>Eubacteriales</taxon>
        <taxon>Desulfitobacteriaceae</taxon>
        <taxon>Desulfosporosinus</taxon>
    </lineage>
</organism>
<name>A0ABT8QWF2_9FIRM</name>
<evidence type="ECO:0000256" key="3">
    <source>
        <dbReference type="ARBA" id="ARBA00023015"/>
    </source>
</evidence>
<keyword evidence="11" id="KW-1185">Reference proteome</keyword>
<comment type="function">
    <text evidence="6">May play the central regulatory role in sporulation. It may be an element of the effector pathway responsible for the activation of sporulation genes in response to nutritional stress. Spo0A may act in concert with spo0H (a sigma factor) to control the expression of some genes that are critical to the sporulation process.</text>
</comment>
<dbReference type="Gene3D" id="3.40.50.2300">
    <property type="match status" value="1"/>
</dbReference>
<feature type="domain" description="HTH luxR-type" evidence="8">
    <location>
        <begin position="139"/>
        <end position="204"/>
    </location>
</feature>
<evidence type="ECO:0000256" key="6">
    <source>
        <dbReference type="ARBA" id="ARBA00024867"/>
    </source>
</evidence>
<sequence length="207" mass="23214">MNIIIVDDHPLVLHGLTAVIAGQGDMNLIGEAQAGNEAVSLITKSNPDVVLLDLRLKDMSGLEIIRRCREKDSACKYIIFTASVDREDFRRARELGVDGYILKEAFPEEVISAIRLVYRGRKYYDPSIIDSMMSKIENVGNLEDKLTSRELEVLTALGEGLNNKEIAKKLYISEYTVKKHVSQVLAKLKFADRTQAALYAQERIITA</sequence>
<dbReference type="InterPro" id="IPR039420">
    <property type="entry name" value="WalR-like"/>
</dbReference>
<dbReference type="PANTHER" id="PTHR43214">
    <property type="entry name" value="TWO-COMPONENT RESPONSE REGULATOR"/>
    <property type="match status" value="1"/>
</dbReference>
<dbReference type="PRINTS" id="PR00038">
    <property type="entry name" value="HTHLUXR"/>
</dbReference>
<evidence type="ECO:0000256" key="2">
    <source>
        <dbReference type="ARBA" id="ARBA00022553"/>
    </source>
</evidence>
<comment type="caution">
    <text evidence="10">The sequence shown here is derived from an EMBL/GenBank/DDBJ whole genome shotgun (WGS) entry which is preliminary data.</text>
</comment>
<keyword evidence="3" id="KW-0805">Transcription regulation</keyword>
<feature type="domain" description="Response regulatory" evidence="9">
    <location>
        <begin position="2"/>
        <end position="118"/>
    </location>
</feature>
<proteinExistence type="predicted"/>
<dbReference type="InterPro" id="IPR001789">
    <property type="entry name" value="Sig_transdc_resp-reg_receiver"/>
</dbReference>
<evidence type="ECO:0000256" key="7">
    <source>
        <dbReference type="PROSITE-ProRule" id="PRU00169"/>
    </source>
</evidence>
<dbReference type="PROSITE" id="PS50043">
    <property type="entry name" value="HTH_LUXR_2"/>
    <property type="match status" value="1"/>
</dbReference>
<gene>
    <name evidence="10" type="ORF">M8H41_22940</name>
</gene>
<dbReference type="PANTHER" id="PTHR43214:SF43">
    <property type="entry name" value="TWO-COMPONENT RESPONSE REGULATOR"/>
    <property type="match status" value="1"/>
</dbReference>
<feature type="modified residue" description="4-aspartylphosphate" evidence="7">
    <location>
        <position position="53"/>
    </location>
</feature>
<dbReference type="Pfam" id="PF00072">
    <property type="entry name" value="Response_reg"/>
    <property type="match status" value="1"/>
</dbReference>
<evidence type="ECO:0000256" key="1">
    <source>
        <dbReference type="ARBA" id="ARBA00018672"/>
    </source>
</evidence>
<keyword evidence="4" id="KW-0238">DNA-binding</keyword>
<evidence type="ECO:0000256" key="4">
    <source>
        <dbReference type="ARBA" id="ARBA00023125"/>
    </source>
</evidence>
<dbReference type="SMART" id="SM00421">
    <property type="entry name" value="HTH_LUXR"/>
    <property type="match status" value="1"/>
</dbReference>
<dbReference type="PROSITE" id="PS50110">
    <property type="entry name" value="RESPONSE_REGULATORY"/>
    <property type="match status" value="1"/>
</dbReference>
<dbReference type="EMBL" id="JAMJEV010000030">
    <property type="protein sequence ID" value="MDO0825671.1"/>
    <property type="molecule type" value="Genomic_DNA"/>
</dbReference>
<accession>A0ABT8QWF2</accession>
<evidence type="ECO:0000313" key="11">
    <source>
        <dbReference type="Proteomes" id="UP001176021"/>
    </source>
</evidence>
<dbReference type="Proteomes" id="UP001176021">
    <property type="component" value="Unassembled WGS sequence"/>
</dbReference>
<keyword evidence="2 7" id="KW-0597">Phosphoprotein</keyword>
<dbReference type="CDD" id="cd06170">
    <property type="entry name" value="LuxR_C_like"/>
    <property type="match status" value="1"/>
</dbReference>
<dbReference type="CDD" id="cd17535">
    <property type="entry name" value="REC_NarL-like"/>
    <property type="match status" value="1"/>
</dbReference>
<dbReference type="InterPro" id="IPR058245">
    <property type="entry name" value="NreC/VraR/RcsB-like_REC"/>
</dbReference>
<dbReference type="RefSeq" id="WP_252467948.1">
    <property type="nucleotide sequence ID" value="NZ_JAMHFY010000004.1"/>
</dbReference>
<evidence type="ECO:0000313" key="10">
    <source>
        <dbReference type="EMBL" id="MDO0825671.1"/>
    </source>
</evidence>
<keyword evidence="5" id="KW-0804">Transcription</keyword>
<reference evidence="10" key="1">
    <citation type="submission" date="2022-05" db="EMBL/GenBank/DDBJ databases">
        <title>Expanded diversity of anoxic marine methylotrophy in a Black Sea sulfate reducing microorganism.</title>
        <authorList>
            <person name="Fischer P.Q."/>
            <person name="Stams A.J.M."/>
            <person name="Villanueva L."/>
            <person name="Sousa D.Z."/>
        </authorList>
    </citation>
    <scope>NUCLEOTIDE SEQUENCE</scope>
    <source>
        <strain evidence="10">P130</strain>
    </source>
</reference>
<evidence type="ECO:0000259" key="8">
    <source>
        <dbReference type="PROSITE" id="PS50043"/>
    </source>
</evidence>
<dbReference type="SMART" id="SM00448">
    <property type="entry name" value="REC"/>
    <property type="match status" value="1"/>
</dbReference>
<dbReference type="InterPro" id="IPR016032">
    <property type="entry name" value="Sig_transdc_resp-reg_C-effctor"/>
</dbReference>
<evidence type="ECO:0000256" key="5">
    <source>
        <dbReference type="ARBA" id="ARBA00023163"/>
    </source>
</evidence>
<evidence type="ECO:0000259" key="9">
    <source>
        <dbReference type="PROSITE" id="PS50110"/>
    </source>
</evidence>
<dbReference type="InterPro" id="IPR011006">
    <property type="entry name" value="CheY-like_superfamily"/>
</dbReference>